<evidence type="ECO:0008006" key="3">
    <source>
        <dbReference type="Google" id="ProtNLM"/>
    </source>
</evidence>
<name>A0A059AJH4_EUCGR</name>
<accession>A0A059AJH4</accession>
<evidence type="ECO:0000313" key="2">
    <source>
        <dbReference type="EMBL" id="KCW53836.1"/>
    </source>
</evidence>
<protein>
    <recommendedName>
        <fullName evidence="3">Secreted protein</fullName>
    </recommendedName>
</protein>
<reference evidence="2" key="1">
    <citation type="submission" date="2013-07" db="EMBL/GenBank/DDBJ databases">
        <title>The genome of Eucalyptus grandis.</title>
        <authorList>
            <person name="Schmutz J."/>
            <person name="Hayes R."/>
            <person name="Myburg A."/>
            <person name="Tuskan G."/>
            <person name="Grattapaglia D."/>
            <person name="Rokhsar D.S."/>
        </authorList>
    </citation>
    <scope>NUCLEOTIDE SEQUENCE</scope>
    <source>
        <tissue evidence="2">Leaf extractions</tissue>
    </source>
</reference>
<proteinExistence type="predicted"/>
<gene>
    <name evidence="2" type="ORF">EUGRSUZ_J03071</name>
</gene>
<dbReference type="EMBL" id="KK198762">
    <property type="protein sequence ID" value="KCW53836.1"/>
    <property type="molecule type" value="Genomic_DNA"/>
</dbReference>
<evidence type="ECO:0000256" key="1">
    <source>
        <dbReference type="SAM" id="SignalP"/>
    </source>
</evidence>
<dbReference type="InParanoid" id="A0A059AJH4"/>
<feature type="chain" id="PRO_5001573402" description="Secreted protein" evidence="1">
    <location>
        <begin position="32"/>
        <end position="90"/>
    </location>
</feature>
<dbReference type="Gramene" id="KCW53836">
    <property type="protein sequence ID" value="KCW53836"/>
    <property type="gene ID" value="EUGRSUZ_J03071"/>
</dbReference>
<organism evidence="2">
    <name type="scientific">Eucalyptus grandis</name>
    <name type="common">Flooded gum</name>
    <dbReference type="NCBI Taxonomy" id="71139"/>
    <lineage>
        <taxon>Eukaryota</taxon>
        <taxon>Viridiplantae</taxon>
        <taxon>Streptophyta</taxon>
        <taxon>Embryophyta</taxon>
        <taxon>Tracheophyta</taxon>
        <taxon>Spermatophyta</taxon>
        <taxon>Magnoliopsida</taxon>
        <taxon>eudicotyledons</taxon>
        <taxon>Gunneridae</taxon>
        <taxon>Pentapetalae</taxon>
        <taxon>rosids</taxon>
        <taxon>malvids</taxon>
        <taxon>Myrtales</taxon>
        <taxon>Myrtaceae</taxon>
        <taxon>Myrtoideae</taxon>
        <taxon>Eucalypteae</taxon>
        <taxon>Eucalyptus</taxon>
    </lineage>
</organism>
<feature type="signal peptide" evidence="1">
    <location>
        <begin position="1"/>
        <end position="31"/>
    </location>
</feature>
<sequence length="90" mass="10205">MLGVLKSFHKITPIFLSLHLFLFQCSKFAHSGSFGTRTITRSFHHQWSATQQLVLAIFPAAIITHDSPEGSERTYDIQGNELGCFHLHHL</sequence>
<keyword evidence="1" id="KW-0732">Signal</keyword>
<dbReference type="AlphaFoldDB" id="A0A059AJH4"/>